<keyword evidence="3" id="KW-0378">Hydrolase</keyword>
<dbReference type="Proteomes" id="UP000249590">
    <property type="component" value="Unassembled WGS sequence"/>
</dbReference>
<dbReference type="EMBL" id="QHHQ01000006">
    <property type="protein sequence ID" value="RAH98846.1"/>
    <property type="molecule type" value="Genomic_DNA"/>
</dbReference>
<comment type="similarity">
    <text evidence="1">Belongs to the metallo-dependent hydrolases superfamily.</text>
</comment>
<dbReference type="GO" id="GO:0016787">
    <property type="term" value="F:hydrolase activity"/>
    <property type="evidence" value="ECO:0007669"/>
    <property type="project" value="UniProtKB-KW"/>
</dbReference>
<dbReference type="InterPro" id="IPR052350">
    <property type="entry name" value="Metallo-dep_Lactonases"/>
</dbReference>
<keyword evidence="4" id="KW-1185">Reference proteome</keyword>
<reference evidence="3 4" key="1">
    <citation type="submission" date="2018-05" db="EMBL/GenBank/DDBJ databases">
        <title>Acuticoccus sediminis sp. nov., isolated from deep-sea sediment of Indian Ocean.</title>
        <authorList>
            <person name="Liu X."/>
            <person name="Lai Q."/>
            <person name="Du Y."/>
            <person name="Sun F."/>
            <person name="Zhang X."/>
            <person name="Wang S."/>
            <person name="Shao Z."/>
        </authorList>
    </citation>
    <scope>NUCLEOTIDE SEQUENCE [LARGE SCALE GENOMIC DNA]</scope>
    <source>
        <strain evidence="3 4">PTG4-2</strain>
    </source>
</reference>
<gene>
    <name evidence="3" type="ORF">DLJ53_24745</name>
</gene>
<evidence type="ECO:0000313" key="3">
    <source>
        <dbReference type="EMBL" id="RAH98846.1"/>
    </source>
</evidence>
<accession>A0A8B2NRI3</accession>
<proteinExistence type="inferred from homology"/>
<sequence>MKIVDAHHHIWRRADLPWLLGPTVPRIFGPYDGVKRDYLITEYLKDIEGTGVEKSVYVQANWSPNWFVDEVAWVSHAADRSGWPHAITGYVDMTQEDARRDLDRLAGYPLMRGVRHQMHHHTNPLYRFASGPDVVGSDALIANVRHLAAYEYAFELQIFAHQVEAALRLVDACPDVTFILQHAGMPEDLSTPGKAYWRREIARLAERPNVVSKVSGFGTFIRQNDPEHVRWATLETVEIFGSDRCLYGSNFPIEKLWTDYASLIAAFRDALAELPKEDRANVFRATAERVYRI</sequence>
<evidence type="ECO:0000256" key="1">
    <source>
        <dbReference type="ARBA" id="ARBA00038310"/>
    </source>
</evidence>
<dbReference type="OrthoDB" id="9787654at2"/>
<comment type="caution">
    <text evidence="3">The sequence shown here is derived from an EMBL/GenBank/DDBJ whole genome shotgun (WGS) entry which is preliminary data.</text>
</comment>
<dbReference type="PANTHER" id="PTHR43569">
    <property type="entry name" value="AMIDOHYDROLASE"/>
    <property type="match status" value="1"/>
</dbReference>
<name>A0A8B2NRI3_9HYPH</name>
<dbReference type="AlphaFoldDB" id="A0A8B2NRI3"/>
<dbReference type="InterPro" id="IPR032466">
    <property type="entry name" value="Metal_Hydrolase"/>
</dbReference>
<feature type="domain" description="Amidohydrolase-related" evidence="2">
    <location>
        <begin position="4"/>
        <end position="293"/>
    </location>
</feature>
<evidence type="ECO:0000313" key="4">
    <source>
        <dbReference type="Proteomes" id="UP000249590"/>
    </source>
</evidence>
<dbReference type="SUPFAM" id="SSF51556">
    <property type="entry name" value="Metallo-dependent hydrolases"/>
    <property type="match status" value="1"/>
</dbReference>
<protein>
    <submittedName>
        <fullName evidence="3">Amidohydrolase</fullName>
    </submittedName>
</protein>
<organism evidence="3 4">
    <name type="scientific">Acuticoccus sediminis</name>
    <dbReference type="NCBI Taxonomy" id="2184697"/>
    <lineage>
        <taxon>Bacteria</taxon>
        <taxon>Pseudomonadati</taxon>
        <taxon>Pseudomonadota</taxon>
        <taxon>Alphaproteobacteria</taxon>
        <taxon>Hyphomicrobiales</taxon>
        <taxon>Amorphaceae</taxon>
        <taxon>Acuticoccus</taxon>
    </lineage>
</organism>
<evidence type="ECO:0000259" key="2">
    <source>
        <dbReference type="Pfam" id="PF04909"/>
    </source>
</evidence>
<dbReference type="PANTHER" id="PTHR43569:SF1">
    <property type="entry name" value="BLL3371 PROTEIN"/>
    <property type="match status" value="1"/>
</dbReference>
<dbReference type="InterPro" id="IPR006680">
    <property type="entry name" value="Amidohydro-rel"/>
</dbReference>
<dbReference type="Pfam" id="PF04909">
    <property type="entry name" value="Amidohydro_2"/>
    <property type="match status" value="1"/>
</dbReference>
<dbReference type="RefSeq" id="WP_111350254.1">
    <property type="nucleotide sequence ID" value="NZ_QHHQ01000006.1"/>
</dbReference>
<dbReference type="Gene3D" id="3.20.20.140">
    <property type="entry name" value="Metal-dependent hydrolases"/>
    <property type="match status" value="1"/>
</dbReference>